<evidence type="ECO:0000259" key="6">
    <source>
        <dbReference type="SMART" id="SM01340"/>
    </source>
</evidence>
<dbReference type="InterPro" id="IPR014762">
    <property type="entry name" value="DNA_mismatch_repair_CS"/>
</dbReference>
<evidence type="ECO:0000256" key="1">
    <source>
        <dbReference type="ARBA" id="ARBA00004123"/>
    </source>
</evidence>
<dbReference type="Pfam" id="PF01119">
    <property type="entry name" value="DNA_mis_repair"/>
    <property type="match status" value="1"/>
</dbReference>
<dbReference type="GO" id="GO:0030983">
    <property type="term" value="F:mismatched DNA binding"/>
    <property type="evidence" value="ECO:0007669"/>
    <property type="project" value="InterPro"/>
</dbReference>
<keyword evidence="4" id="KW-0234">DNA repair</keyword>
<organism evidence="7 8">
    <name type="scientific">Encephalitozoon cuniculi (strain GB-M1)</name>
    <name type="common">Microsporidian parasite</name>
    <dbReference type="NCBI Taxonomy" id="284813"/>
    <lineage>
        <taxon>Eukaryota</taxon>
        <taxon>Fungi</taxon>
        <taxon>Fungi incertae sedis</taxon>
        <taxon>Microsporidia</taxon>
        <taxon>Unikaryonidae</taxon>
        <taxon>Encephalitozoon</taxon>
    </lineage>
</organism>
<gene>
    <name evidence="7" type="ordered locus">ECU05_0300</name>
</gene>
<dbReference type="FunCoup" id="Q8SS00">
    <property type="interactions" value="151"/>
</dbReference>
<evidence type="ECO:0000256" key="4">
    <source>
        <dbReference type="ARBA" id="ARBA00023204"/>
    </source>
</evidence>
<keyword evidence="8" id="KW-1185">Reference proteome</keyword>
<dbReference type="PROSITE" id="PS00058">
    <property type="entry name" value="DNA_MISMATCH_REPAIR_1"/>
    <property type="match status" value="1"/>
</dbReference>
<dbReference type="SUPFAM" id="SSF54211">
    <property type="entry name" value="Ribosomal protein S5 domain 2-like"/>
    <property type="match status" value="1"/>
</dbReference>
<dbReference type="InterPro" id="IPR036890">
    <property type="entry name" value="HATPase_C_sf"/>
</dbReference>
<dbReference type="RefSeq" id="NP_597370.1">
    <property type="nucleotide sequence ID" value="NM_001041236.1"/>
</dbReference>
<dbReference type="Gene3D" id="3.30.230.10">
    <property type="match status" value="1"/>
</dbReference>
<dbReference type="GO" id="GO:0032389">
    <property type="term" value="C:MutLalpha complex"/>
    <property type="evidence" value="ECO:0007669"/>
    <property type="project" value="TreeGrafter"/>
</dbReference>
<dbReference type="PANTHER" id="PTHR10073">
    <property type="entry name" value="DNA MISMATCH REPAIR PROTEIN MLH, PMS, MUTL"/>
    <property type="match status" value="1"/>
</dbReference>
<proteinExistence type="inferred from homology"/>
<comment type="subcellular location">
    <subcellularLocation>
        <location evidence="1">Nucleus</location>
    </subcellularLocation>
</comment>
<dbReference type="SUPFAM" id="SSF55874">
    <property type="entry name" value="ATPase domain of HSP90 chaperone/DNA topoisomerase II/histidine kinase"/>
    <property type="match status" value="1"/>
</dbReference>
<evidence type="ECO:0000313" key="7">
    <source>
        <dbReference type="EMBL" id="CAD26547.1"/>
    </source>
</evidence>
<dbReference type="KEGG" id="ecu:ECU05_0300"/>
<dbReference type="OrthoDB" id="10263226at2759"/>
<reference evidence="7 8" key="2">
    <citation type="journal article" date="2009" name="BMC Genomics">
        <title>Identification of transcriptional signals in Encephalitozoon cuniculi widespread among Microsporidia phylum: support for accurate structural genome annotation.</title>
        <authorList>
            <person name="Peyretaillade E."/>
            <person name="Goncalves O."/>
            <person name="Terrat S."/>
            <person name="Dugat-Bony E."/>
            <person name="Wincker P."/>
            <person name="Cornman R.S."/>
            <person name="Evans J.D."/>
            <person name="Delbac F."/>
            <person name="Peyret P."/>
        </authorList>
    </citation>
    <scope>NUCLEOTIDE SEQUENCE [LARGE SCALE GENOMIC DNA]</scope>
    <source>
        <strain evidence="7 8">GB-M1</strain>
    </source>
</reference>
<evidence type="ECO:0000256" key="3">
    <source>
        <dbReference type="ARBA" id="ARBA00022763"/>
    </source>
</evidence>
<evidence type="ECO:0000256" key="2">
    <source>
        <dbReference type="ARBA" id="ARBA00006082"/>
    </source>
</evidence>
<dbReference type="GO" id="GO:0005524">
    <property type="term" value="F:ATP binding"/>
    <property type="evidence" value="ECO:0007669"/>
    <property type="project" value="InterPro"/>
</dbReference>
<dbReference type="GO" id="GO:0006298">
    <property type="term" value="P:mismatch repair"/>
    <property type="evidence" value="ECO:0007669"/>
    <property type="project" value="InterPro"/>
</dbReference>
<dbReference type="InterPro" id="IPR032189">
    <property type="entry name" value="Mlh1_C"/>
</dbReference>
<keyword evidence="5" id="KW-0539">Nucleus</keyword>
<reference evidence="7 8" key="1">
    <citation type="journal article" date="2001" name="Nature">
        <title>Genome sequence and gene compaction of the eukaryote parasite Encephalitozoon cuniculi.</title>
        <authorList>
            <person name="Katinka M.D."/>
            <person name="Duprat S."/>
            <person name="Cornillot E."/>
            <person name="Metenier G."/>
            <person name="Thomarat F."/>
            <person name="Prensier G."/>
            <person name="Barbe V."/>
            <person name="Peyretaillade E."/>
            <person name="Brottier P."/>
            <person name="Wincker P."/>
            <person name="Delbac F."/>
            <person name="El Alaoui H."/>
            <person name="Peyret P."/>
            <person name="Saurin W."/>
            <person name="Gouy M."/>
            <person name="Weissenbach J."/>
            <person name="Vivares C.P."/>
        </authorList>
    </citation>
    <scope>NUCLEOTIDE SEQUENCE [LARGE SCALE GENOMIC DNA]</scope>
    <source>
        <strain evidence="7 8">GB-M1</strain>
    </source>
</reference>
<dbReference type="GeneID" id="859034"/>
<dbReference type="SMART" id="SM01340">
    <property type="entry name" value="DNA_mis_repair"/>
    <property type="match status" value="1"/>
</dbReference>
<dbReference type="EMBL" id="AL590445">
    <property type="protein sequence ID" value="CAD26547.1"/>
    <property type="molecule type" value="Genomic_DNA"/>
</dbReference>
<evidence type="ECO:0000256" key="5">
    <source>
        <dbReference type="ARBA" id="ARBA00023242"/>
    </source>
</evidence>
<dbReference type="FunFam" id="3.30.565.10:FF:000003">
    <property type="entry name" value="DNA mismatch repair endonuclease MutL"/>
    <property type="match status" value="1"/>
</dbReference>
<dbReference type="GO" id="GO:0016887">
    <property type="term" value="F:ATP hydrolysis activity"/>
    <property type="evidence" value="ECO:0007669"/>
    <property type="project" value="InterPro"/>
</dbReference>
<dbReference type="VEuPathDB" id="MicrosporidiaDB:ECU05_0300"/>
<dbReference type="Pfam" id="PF13589">
    <property type="entry name" value="HATPase_c_3"/>
    <property type="match status" value="1"/>
</dbReference>
<dbReference type="InterPro" id="IPR002099">
    <property type="entry name" value="MutL/Mlh/PMS"/>
</dbReference>
<keyword evidence="3" id="KW-0227">DNA damage</keyword>
<name>Q8SS00_ENCCU</name>
<dbReference type="CDD" id="cd16926">
    <property type="entry name" value="HATPase_MutL-MLH-PMS-like"/>
    <property type="match status" value="1"/>
</dbReference>
<dbReference type="Pfam" id="PF16413">
    <property type="entry name" value="Mlh1_C"/>
    <property type="match status" value="1"/>
</dbReference>
<dbReference type="NCBIfam" id="TIGR00585">
    <property type="entry name" value="mutl"/>
    <property type="match status" value="1"/>
</dbReference>
<comment type="similarity">
    <text evidence="2">Belongs to the DNA mismatch repair MutL/HexB family.</text>
</comment>
<dbReference type="GO" id="GO:0140664">
    <property type="term" value="F:ATP-dependent DNA damage sensor activity"/>
    <property type="evidence" value="ECO:0007669"/>
    <property type="project" value="InterPro"/>
</dbReference>
<feature type="domain" description="DNA mismatch repair protein S5" evidence="6">
    <location>
        <begin position="175"/>
        <end position="332"/>
    </location>
</feature>
<dbReference type="AlphaFoldDB" id="Q8SS00"/>
<dbReference type="InterPro" id="IPR013507">
    <property type="entry name" value="DNA_mismatch_S5_2-like"/>
</dbReference>
<dbReference type="PANTHER" id="PTHR10073:SF52">
    <property type="entry name" value="MISMATCH REPAIR ENDONUCLEASE PMS2"/>
    <property type="match status" value="1"/>
</dbReference>
<dbReference type="OMA" id="IADCFVC"/>
<accession>Q8SS00</accession>
<dbReference type="InterPro" id="IPR038973">
    <property type="entry name" value="MutL/Mlh/Pms-like"/>
</dbReference>
<sequence length="563" mass="65297">MEIKRLPSDVISRISAGEVITRPYNILKETIENSLDANSTHITIKMEQDGLTLTVEDDGDGIHESDFELLCKQYCTSKLTKEEELFSLSSYGFRGEALSSISRCARIKVRSKRREGEIGYEAVYRDTEMITIKGVGMKDGTIVEIKNIFYNNKVREKHFSKKREEIREMMWLVGMYSVFNSRISFELFYGEKLQELPKSRVCVGEDGYSNEDRVKRKVGMLNELYKADGKLLFVSDKEYLVIFSTQQFCLRKGMLVLFVNGRLVVSQEMKESLFKVYKDILPPQKQPLIYLELYVEKSMVDVNVHPSKREVLFSNEESMTQRLCKCIAERLSKLDYEQKPLKPLPKDSFQSPIKVYSDPTSQSIAECLEKETTERREFRLFSLSKLRLEIVDVDTTFFRSLSYVGVKDRDTILVQHGSSLLNCKTVPLLKEYLYQSLINDFGNFEKKRTLVRLRCKMDDKTRALLNDYFSIEVIEEHIVGIPIISTICIDAPELWSGFEIRRSSEYETLKNIIDVVSTLYSGVEMSTKLFNILKRRIIGTARALECFGLVVTLKELYRNFERC</sequence>
<dbReference type="STRING" id="284813.Q8SS00"/>
<dbReference type="InParanoid" id="Q8SS00"/>
<dbReference type="InterPro" id="IPR014721">
    <property type="entry name" value="Ribsml_uS5_D2-typ_fold_subgr"/>
</dbReference>
<dbReference type="HOGENOM" id="CLU_004131_2_2_1"/>
<protein>
    <submittedName>
        <fullName evidence="7">DNA MISMATCH REPAIR PROTEIN (MUTL/HEXB FAMILY)</fullName>
    </submittedName>
</protein>
<evidence type="ECO:0000313" key="8">
    <source>
        <dbReference type="Proteomes" id="UP000000819"/>
    </source>
</evidence>
<dbReference type="Gene3D" id="3.30.565.10">
    <property type="entry name" value="Histidine kinase-like ATPase, C-terminal domain"/>
    <property type="match status" value="1"/>
</dbReference>
<dbReference type="Proteomes" id="UP000000819">
    <property type="component" value="Chromosome V"/>
</dbReference>
<dbReference type="InterPro" id="IPR020568">
    <property type="entry name" value="Ribosomal_Su5_D2-typ_SF"/>
</dbReference>